<proteinExistence type="predicted"/>
<reference evidence="1" key="1">
    <citation type="submission" date="2020-05" db="EMBL/GenBank/DDBJ databases">
        <authorList>
            <person name="Chiriac C."/>
            <person name="Salcher M."/>
            <person name="Ghai R."/>
            <person name="Kavagutti S V."/>
        </authorList>
    </citation>
    <scope>NUCLEOTIDE SEQUENCE</scope>
</reference>
<name>A0A6J6FAF7_9ZZZZ</name>
<dbReference type="EMBL" id="CAEZTV010000084">
    <property type="protein sequence ID" value="CAB4581638.1"/>
    <property type="molecule type" value="Genomic_DNA"/>
</dbReference>
<protein>
    <submittedName>
        <fullName evidence="1">Unannotated protein</fullName>
    </submittedName>
</protein>
<sequence>MGSFSRPKSTPPTDEELYTNLDAAIFTYIETLNDYKQGKNQIIEVVEMSIQEIESTYQIIVDAALSSLSHPTRENLKIKLLESIPKDLLSVRKKIVDTTYLPPPSPPKFSDWIQGHLNEAFPVGKLISDDAYGNLMNLIASAFIQGNPPRDMSELTEYENNLITLLFVGTHKGFESASDIKGLRAQANRHLAQIFALTLILGIKFSLDNNLKAEE</sequence>
<accession>A0A6J6FAF7</accession>
<gene>
    <name evidence="1" type="ORF">UFOPK1747_00612</name>
</gene>
<evidence type="ECO:0000313" key="1">
    <source>
        <dbReference type="EMBL" id="CAB4581638.1"/>
    </source>
</evidence>
<dbReference type="AlphaFoldDB" id="A0A6J6FAF7"/>
<organism evidence="1">
    <name type="scientific">freshwater metagenome</name>
    <dbReference type="NCBI Taxonomy" id="449393"/>
    <lineage>
        <taxon>unclassified sequences</taxon>
        <taxon>metagenomes</taxon>
        <taxon>ecological metagenomes</taxon>
    </lineage>
</organism>